<dbReference type="AlphaFoldDB" id="A0A9E7HTP5"/>
<evidence type="ECO:0000259" key="1">
    <source>
        <dbReference type="Pfam" id="PF00317"/>
    </source>
</evidence>
<evidence type="ECO:0000313" key="3">
    <source>
        <dbReference type="Proteomes" id="UP001055439"/>
    </source>
</evidence>
<dbReference type="GO" id="GO:0005524">
    <property type="term" value="F:ATP binding"/>
    <property type="evidence" value="ECO:0007669"/>
    <property type="project" value="InterPro"/>
</dbReference>
<feature type="domain" description="Ribonucleotide reductase large subunit N-terminal" evidence="1">
    <location>
        <begin position="4"/>
        <end position="49"/>
    </location>
</feature>
<sequence length="75" mass="8599">MNLRPQHMLMGAGVRIRKDDGDSAIRTHHFTSQRWFAHASPTLSNAGTPGLQVSDAGLVLFFYKLQLFLHWWIFC</sequence>
<dbReference type="GO" id="GO:0004748">
    <property type="term" value="F:ribonucleoside-diphosphate reductase activity, thioredoxin disulfide as acceptor"/>
    <property type="evidence" value="ECO:0007669"/>
    <property type="project" value="InterPro"/>
</dbReference>
<dbReference type="OrthoDB" id="1717477at2759"/>
<dbReference type="SUPFAM" id="SSF48168">
    <property type="entry name" value="R1 subunit of ribonucleotide reductase, N-terminal domain"/>
    <property type="match status" value="1"/>
</dbReference>
<dbReference type="InterPro" id="IPR008926">
    <property type="entry name" value="RNR_R1-su_N"/>
</dbReference>
<gene>
    <name evidence="2" type="ORF">MUK42_03516</name>
</gene>
<dbReference type="InterPro" id="IPR013509">
    <property type="entry name" value="RNR_lsu_N"/>
</dbReference>
<protein>
    <recommendedName>
        <fullName evidence="1">Ribonucleotide reductase large subunit N-terminal domain-containing protein</fullName>
    </recommendedName>
</protein>
<keyword evidence="3" id="KW-1185">Reference proteome</keyword>
<dbReference type="Proteomes" id="UP001055439">
    <property type="component" value="Chromosome 8"/>
</dbReference>
<dbReference type="EMBL" id="CP097510">
    <property type="protein sequence ID" value="URE39580.1"/>
    <property type="molecule type" value="Genomic_DNA"/>
</dbReference>
<accession>A0A9E7HTP5</accession>
<dbReference type="GO" id="GO:0009263">
    <property type="term" value="P:deoxyribonucleotide biosynthetic process"/>
    <property type="evidence" value="ECO:0007669"/>
    <property type="project" value="InterPro"/>
</dbReference>
<organism evidence="2 3">
    <name type="scientific">Musa troglodytarum</name>
    <name type="common">fe'i banana</name>
    <dbReference type="NCBI Taxonomy" id="320322"/>
    <lineage>
        <taxon>Eukaryota</taxon>
        <taxon>Viridiplantae</taxon>
        <taxon>Streptophyta</taxon>
        <taxon>Embryophyta</taxon>
        <taxon>Tracheophyta</taxon>
        <taxon>Spermatophyta</taxon>
        <taxon>Magnoliopsida</taxon>
        <taxon>Liliopsida</taxon>
        <taxon>Zingiberales</taxon>
        <taxon>Musaceae</taxon>
        <taxon>Musa</taxon>
    </lineage>
</organism>
<proteinExistence type="predicted"/>
<reference evidence="2" key="1">
    <citation type="submission" date="2022-05" db="EMBL/GenBank/DDBJ databases">
        <title>The Musa troglodytarum L. genome provides insights into the mechanism of non-climacteric behaviour and enrichment of carotenoids.</title>
        <authorList>
            <person name="Wang J."/>
        </authorList>
    </citation>
    <scope>NUCLEOTIDE SEQUENCE</scope>
    <source>
        <tissue evidence="2">Leaf</tissue>
    </source>
</reference>
<name>A0A9E7HTP5_9LILI</name>
<dbReference type="Pfam" id="PF00317">
    <property type="entry name" value="Ribonuc_red_lgN"/>
    <property type="match status" value="1"/>
</dbReference>
<evidence type="ECO:0000313" key="2">
    <source>
        <dbReference type="EMBL" id="URE39580.1"/>
    </source>
</evidence>
<dbReference type="Gene3D" id="3.20.70.20">
    <property type="match status" value="1"/>
</dbReference>